<feature type="non-terminal residue" evidence="1">
    <location>
        <position position="1"/>
    </location>
</feature>
<keyword evidence="2" id="KW-1185">Reference proteome</keyword>
<evidence type="ECO:0000313" key="1">
    <source>
        <dbReference type="EMBL" id="ORY84913.1"/>
    </source>
</evidence>
<dbReference type="GeneID" id="63785499"/>
<dbReference type="Proteomes" id="UP000193685">
    <property type="component" value="Unassembled WGS sequence"/>
</dbReference>
<accession>A0A1Y2FLR4</accession>
<organism evidence="1 2">
    <name type="scientific">Protomyces lactucae-debilis</name>
    <dbReference type="NCBI Taxonomy" id="2754530"/>
    <lineage>
        <taxon>Eukaryota</taxon>
        <taxon>Fungi</taxon>
        <taxon>Dikarya</taxon>
        <taxon>Ascomycota</taxon>
        <taxon>Taphrinomycotina</taxon>
        <taxon>Taphrinomycetes</taxon>
        <taxon>Taphrinales</taxon>
        <taxon>Protomycetaceae</taxon>
        <taxon>Protomyces</taxon>
    </lineage>
</organism>
<dbReference type="AlphaFoldDB" id="A0A1Y2FLR4"/>
<proteinExistence type="predicted"/>
<gene>
    <name evidence="1" type="ORF">BCR37DRAFT_377826</name>
</gene>
<sequence>FLTANLIRHHQHEATIAHRAYANQTRIVLNLHGSHAVSSCCSSYEVKRNVDRYT</sequence>
<dbReference type="RefSeq" id="XP_040726696.1">
    <property type="nucleotide sequence ID" value="XM_040868900.1"/>
</dbReference>
<dbReference type="EMBL" id="MCFI01000005">
    <property type="protein sequence ID" value="ORY84913.1"/>
    <property type="molecule type" value="Genomic_DNA"/>
</dbReference>
<evidence type="ECO:0000313" key="2">
    <source>
        <dbReference type="Proteomes" id="UP000193685"/>
    </source>
</evidence>
<protein>
    <submittedName>
        <fullName evidence="1">Uncharacterized protein</fullName>
    </submittedName>
</protein>
<comment type="caution">
    <text evidence="1">The sequence shown here is derived from an EMBL/GenBank/DDBJ whole genome shotgun (WGS) entry which is preliminary data.</text>
</comment>
<name>A0A1Y2FLR4_PROLT</name>
<reference evidence="1 2" key="1">
    <citation type="submission" date="2016-07" db="EMBL/GenBank/DDBJ databases">
        <title>Pervasive Adenine N6-methylation of Active Genes in Fungi.</title>
        <authorList>
            <consortium name="DOE Joint Genome Institute"/>
            <person name="Mondo S.J."/>
            <person name="Dannebaum R.O."/>
            <person name="Kuo R.C."/>
            <person name="Labutti K."/>
            <person name="Haridas S."/>
            <person name="Kuo A."/>
            <person name="Salamov A."/>
            <person name="Ahrendt S.R."/>
            <person name="Lipzen A."/>
            <person name="Sullivan W."/>
            <person name="Andreopoulos W.B."/>
            <person name="Clum A."/>
            <person name="Lindquist E."/>
            <person name="Daum C."/>
            <person name="Ramamoorthy G.K."/>
            <person name="Gryganskyi A."/>
            <person name="Culley D."/>
            <person name="Magnuson J.K."/>
            <person name="James T.Y."/>
            <person name="O'Malley M.A."/>
            <person name="Stajich J.E."/>
            <person name="Spatafora J.W."/>
            <person name="Visel A."/>
            <person name="Grigoriev I.V."/>
        </authorList>
    </citation>
    <scope>NUCLEOTIDE SEQUENCE [LARGE SCALE GENOMIC DNA]</scope>
    <source>
        <strain evidence="1 2">12-1054</strain>
    </source>
</reference>